<dbReference type="Proteomes" id="UP000095287">
    <property type="component" value="Unplaced"/>
</dbReference>
<evidence type="ECO:0000313" key="2">
    <source>
        <dbReference type="Proteomes" id="UP000095287"/>
    </source>
</evidence>
<proteinExistence type="predicted"/>
<name>A0A1I7YV30_9BILA</name>
<keyword evidence="1" id="KW-0472">Membrane</keyword>
<dbReference type="AlphaFoldDB" id="A0A1I7YV30"/>
<keyword evidence="2" id="KW-1185">Reference proteome</keyword>
<keyword evidence="1" id="KW-1133">Transmembrane helix</keyword>
<feature type="transmembrane region" description="Helical" evidence="1">
    <location>
        <begin position="40"/>
        <end position="59"/>
    </location>
</feature>
<accession>A0A1I7YV30</accession>
<dbReference type="WBParaSite" id="L893_g20042.t1">
    <property type="protein sequence ID" value="L893_g20042.t1"/>
    <property type="gene ID" value="L893_g20042"/>
</dbReference>
<evidence type="ECO:0000313" key="3">
    <source>
        <dbReference type="WBParaSite" id="L893_g20042.t1"/>
    </source>
</evidence>
<evidence type="ECO:0000256" key="1">
    <source>
        <dbReference type="SAM" id="Phobius"/>
    </source>
</evidence>
<keyword evidence="1" id="KW-0812">Transmembrane</keyword>
<reference evidence="3" key="1">
    <citation type="submission" date="2016-11" db="UniProtKB">
        <authorList>
            <consortium name="WormBaseParasite"/>
        </authorList>
    </citation>
    <scope>IDENTIFICATION</scope>
</reference>
<organism evidence="2 3">
    <name type="scientific">Steinernema glaseri</name>
    <dbReference type="NCBI Taxonomy" id="37863"/>
    <lineage>
        <taxon>Eukaryota</taxon>
        <taxon>Metazoa</taxon>
        <taxon>Ecdysozoa</taxon>
        <taxon>Nematoda</taxon>
        <taxon>Chromadorea</taxon>
        <taxon>Rhabditida</taxon>
        <taxon>Tylenchina</taxon>
        <taxon>Panagrolaimomorpha</taxon>
        <taxon>Strongyloidoidea</taxon>
        <taxon>Steinernematidae</taxon>
        <taxon>Steinernema</taxon>
    </lineage>
</organism>
<protein>
    <submittedName>
        <fullName evidence="3">Uncharacterized protein</fullName>
    </submittedName>
</protein>
<sequence length="88" mass="10115">MNRSVMLTSKLFKQVVSRRSLHKGVDSTPPMRFMSIPEKLGLYFFIAGTCLSYPTYVMLNLDNLRPRGDNELAPHVVEEMEARRAARK</sequence>